<feature type="compositionally biased region" description="Polar residues" evidence="1">
    <location>
        <begin position="49"/>
        <end position="71"/>
    </location>
</feature>
<evidence type="ECO:0000313" key="2">
    <source>
        <dbReference type="EMBL" id="RAH62875.1"/>
    </source>
</evidence>
<evidence type="ECO:0000313" key="3">
    <source>
        <dbReference type="Proteomes" id="UP000249526"/>
    </source>
</evidence>
<keyword evidence="3" id="KW-1185">Reference proteome</keyword>
<accession>A0A8G1RGI5</accession>
<name>A0A8G1RGI5_9EURO</name>
<proteinExistence type="predicted"/>
<sequence>MGQRGRGHNTTLFIVRKGHDLILVDGARPKFSFSLPLHIQPGTLIQSACQNSRDSSTEASVQSDGSSTVSGTWRLGGMGGEIKESGASTILASRRATKANWPDKSSYFLFPATLLQHDSSGPCPPENGVSAVLFLFEKSIRMSSCTHSHVKFESDGTEGPPVMVVSEYMFKRGTGRCCVRSSSTTTSTNNGKVYHFLDVQELKNTKITEWIAVEKVVVIQALPLSDKFANAELLRRPVANLTLQEAMCVACSPP</sequence>
<evidence type="ECO:0000256" key="1">
    <source>
        <dbReference type="SAM" id="MobiDB-lite"/>
    </source>
</evidence>
<protein>
    <submittedName>
        <fullName evidence="2">Uncharacterized protein</fullName>
    </submittedName>
</protein>
<reference evidence="2 3" key="1">
    <citation type="submission" date="2018-02" db="EMBL/GenBank/DDBJ databases">
        <title>The genomes of Aspergillus section Nigri reveals drivers in fungal speciation.</title>
        <authorList>
            <consortium name="DOE Joint Genome Institute"/>
            <person name="Vesth T.C."/>
            <person name="Nybo J."/>
            <person name="Theobald S."/>
            <person name="Brandl J."/>
            <person name="Frisvad J.C."/>
            <person name="Nielsen K.F."/>
            <person name="Lyhne E.K."/>
            <person name="Kogle M.E."/>
            <person name="Kuo A."/>
            <person name="Riley R."/>
            <person name="Clum A."/>
            <person name="Nolan M."/>
            <person name="Lipzen A."/>
            <person name="Salamov A."/>
            <person name="Henrissat B."/>
            <person name="Wiebenga A."/>
            <person name="De vries R.P."/>
            <person name="Grigoriev I.V."/>
            <person name="Mortensen U.H."/>
            <person name="Andersen M.R."/>
            <person name="Baker S.E."/>
        </authorList>
    </citation>
    <scope>NUCLEOTIDE SEQUENCE [LARGE SCALE GENOMIC DNA]</scope>
    <source>
        <strain evidence="2 3">CBS 112811</strain>
    </source>
</reference>
<gene>
    <name evidence="2" type="ORF">BO85DRAFT_10956</name>
</gene>
<feature type="region of interest" description="Disordered" evidence="1">
    <location>
        <begin position="49"/>
        <end position="75"/>
    </location>
</feature>
<dbReference type="Proteomes" id="UP000249526">
    <property type="component" value="Unassembled WGS sequence"/>
</dbReference>
<dbReference type="GeneID" id="37157242"/>
<dbReference type="EMBL" id="KZ825054">
    <property type="protein sequence ID" value="RAH62875.1"/>
    <property type="molecule type" value="Genomic_DNA"/>
</dbReference>
<dbReference type="RefSeq" id="XP_025520797.1">
    <property type="nucleotide sequence ID" value="XM_025653840.1"/>
</dbReference>
<organism evidence="2 3">
    <name type="scientific">Aspergillus piperis CBS 112811</name>
    <dbReference type="NCBI Taxonomy" id="1448313"/>
    <lineage>
        <taxon>Eukaryota</taxon>
        <taxon>Fungi</taxon>
        <taxon>Dikarya</taxon>
        <taxon>Ascomycota</taxon>
        <taxon>Pezizomycotina</taxon>
        <taxon>Eurotiomycetes</taxon>
        <taxon>Eurotiomycetidae</taxon>
        <taxon>Eurotiales</taxon>
        <taxon>Aspergillaceae</taxon>
        <taxon>Aspergillus</taxon>
        <taxon>Aspergillus subgen. Circumdati</taxon>
    </lineage>
</organism>
<dbReference type="AlphaFoldDB" id="A0A8G1RGI5"/>